<dbReference type="Pfam" id="PF04069">
    <property type="entry name" value="OpuAC"/>
    <property type="match status" value="1"/>
</dbReference>
<feature type="domain" description="ABC-type glycine betaine transport system substrate-binding" evidence="1">
    <location>
        <begin position="23"/>
        <end position="58"/>
    </location>
</feature>
<evidence type="ECO:0000313" key="3">
    <source>
        <dbReference type="Proteomes" id="UP000284763"/>
    </source>
</evidence>
<sequence length="59" mass="6835">MSFFVNEVFIITIKSIRFIGYIEVDAGPLYAALANGDVDFTTNAWLPHIHQHFWEEYGE</sequence>
<organism evidence="2 3">
    <name type="scientific">Methanosalsum natronophilum</name>
    <dbReference type="NCBI Taxonomy" id="768733"/>
    <lineage>
        <taxon>Archaea</taxon>
        <taxon>Methanobacteriati</taxon>
        <taxon>Methanobacteriota</taxon>
        <taxon>Stenosarchaea group</taxon>
        <taxon>Methanomicrobia</taxon>
        <taxon>Methanosarcinales</taxon>
        <taxon>Methanosarcinaceae</taxon>
        <taxon>Methanosalsum</taxon>
    </lineage>
</organism>
<comment type="caution">
    <text evidence="2">The sequence shown here is derived from an EMBL/GenBank/DDBJ whole genome shotgun (WGS) entry which is preliminary data.</text>
</comment>
<proteinExistence type="predicted"/>
<reference evidence="2 3" key="1">
    <citation type="submission" date="2018-08" db="EMBL/GenBank/DDBJ databases">
        <title>The metabolism and importance of syntrophic acetate oxidation coupled to methane or sulfide production in haloalkaline environments.</title>
        <authorList>
            <person name="Timmers P.H.A."/>
            <person name="Vavourakis C.D."/>
            <person name="Sorokin D.Y."/>
            <person name="Sinninghe Damste J.S."/>
            <person name="Muyzer G."/>
            <person name="Stams A.J.M."/>
            <person name="Plugge C.M."/>
        </authorList>
    </citation>
    <scope>NUCLEOTIDE SEQUENCE [LARGE SCALE GENOMIC DNA]</scope>
    <source>
        <strain evidence="2">MSAO_Arc3</strain>
    </source>
</reference>
<protein>
    <recommendedName>
        <fullName evidence="1">ABC-type glycine betaine transport system substrate-binding domain-containing protein</fullName>
    </recommendedName>
</protein>
<evidence type="ECO:0000313" key="2">
    <source>
        <dbReference type="EMBL" id="RQD88912.1"/>
    </source>
</evidence>
<name>A0A3R7VYS8_9EURY</name>
<dbReference type="Gene3D" id="3.10.105.10">
    <property type="entry name" value="Dipeptide-binding Protein, Domain 3"/>
    <property type="match status" value="1"/>
</dbReference>
<dbReference type="GO" id="GO:0043190">
    <property type="term" value="C:ATP-binding cassette (ABC) transporter complex"/>
    <property type="evidence" value="ECO:0007669"/>
    <property type="project" value="InterPro"/>
</dbReference>
<evidence type="ECO:0000259" key="1">
    <source>
        <dbReference type="Pfam" id="PF04069"/>
    </source>
</evidence>
<gene>
    <name evidence="2" type="ORF">D5R95_02655</name>
</gene>
<dbReference type="SUPFAM" id="SSF53850">
    <property type="entry name" value="Periplasmic binding protein-like II"/>
    <property type="match status" value="1"/>
</dbReference>
<dbReference type="AlphaFoldDB" id="A0A3R7VYS8"/>
<dbReference type="Proteomes" id="UP000284763">
    <property type="component" value="Unassembled WGS sequence"/>
</dbReference>
<accession>A0A3R7VYS8</accession>
<dbReference type="GO" id="GO:0022857">
    <property type="term" value="F:transmembrane transporter activity"/>
    <property type="evidence" value="ECO:0007669"/>
    <property type="project" value="InterPro"/>
</dbReference>
<dbReference type="EMBL" id="QZAB01000178">
    <property type="protein sequence ID" value="RQD88912.1"/>
    <property type="molecule type" value="Genomic_DNA"/>
</dbReference>
<dbReference type="InterPro" id="IPR007210">
    <property type="entry name" value="ABC_Gly_betaine_transp_sub-bd"/>
</dbReference>
<feature type="non-terminal residue" evidence="2">
    <location>
        <position position="59"/>
    </location>
</feature>